<dbReference type="Proteomes" id="UP000824239">
    <property type="component" value="Unassembled WGS sequence"/>
</dbReference>
<comment type="caution">
    <text evidence="3">The sequence shown here is derived from an EMBL/GenBank/DDBJ whole genome shotgun (WGS) entry which is preliminary data.</text>
</comment>
<accession>A0A9D1DHQ9</accession>
<evidence type="ECO:0000256" key="2">
    <source>
        <dbReference type="SAM" id="SignalP"/>
    </source>
</evidence>
<feature type="compositionally biased region" description="Polar residues" evidence="1">
    <location>
        <begin position="36"/>
        <end position="57"/>
    </location>
</feature>
<feature type="compositionally biased region" description="Acidic residues" evidence="1">
    <location>
        <begin position="60"/>
        <end position="70"/>
    </location>
</feature>
<evidence type="ECO:0000256" key="1">
    <source>
        <dbReference type="SAM" id="MobiDB-lite"/>
    </source>
</evidence>
<gene>
    <name evidence="3" type="ORF">IAA53_05975</name>
</gene>
<evidence type="ECO:0000313" key="4">
    <source>
        <dbReference type="Proteomes" id="UP000824239"/>
    </source>
</evidence>
<evidence type="ECO:0000313" key="3">
    <source>
        <dbReference type="EMBL" id="HIR50818.1"/>
    </source>
</evidence>
<organism evidence="3 4">
    <name type="scientific">Candidatus Avoscillospira avicola</name>
    <dbReference type="NCBI Taxonomy" id="2840706"/>
    <lineage>
        <taxon>Bacteria</taxon>
        <taxon>Bacillati</taxon>
        <taxon>Bacillota</taxon>
        <taxon>Clostridia</taxon>
        <taxon>Eubacteriales</taxon>
        <taxon>Oscillospiraceae</taxon>
        <taxon>Oscillospiraceae incertae sedis</taxon>
        <taxon>Candidatus Avoscillospira</taxon>
    </lineage>
</organism>
<evidence type="ECO:0008006" key="5">
    <source>
        <dbReference type="Google" id="ProtNLM"/>
    </source>
</evidence>
<dbReference type="EMBL" id="DVHE01000048">
    <property type="protein sequence ID" value="HIR50818.1"/>
    <property type="molecule type" value="Genomic_DNA"/>
</dbReference>
<reference evidence="3" key="2">
    <citation type="journal article" date="2021" name="PeerJ">
        <title>Extensive microbial diversity within the chicken gut microbiome revealed by metagenomics and culture.</title>
        <authorList>
            <person name="Gilroy R."/>
            <person name="Ravi A."/>
            <person name="Getino M."/>
            <person name="Pursley I."/>
            <person name="Horton D.L."/>
            <person name="Alikhan N.F."/>
            <person name="Baker D."/>
            <person name="Gharbi K."/>
            <person name="Hall N."/>
            <person name="Watson M."/>
            <person name="Adriaenssens E.M."/>
            <person name="Foster-Nyarko E."/>
            <person name="Jarju S."/>
            <person name="Secka A."/>
            <person name="Antonio M."/>
            <person name="Oren A."/>
            <person name="Chaudhuri R.R."/>
            <person name="La Ragione R."/>
            <person name="Hildebrand F."/>
            <person name="Pallen M.J."/>
        </authorList>
    </citation>
    <scope>NUCLEOTIDE SEQUENCE</scope>
    <source>
        <strain evidence="3">ChiBcec15-4380</strain>
    </source>
</reference>
<sequence>MKAFKKFLFAAALCLLLAMSPLMGTIHAADCETLPTEVSTQPCDEGDGSTNPEQPTEPTEGGEEGEDEKGGDDKNVTNPCGAEMPDGEGESF</sequence>
<feature type="chain" id="PRO_5038734797" description="Secreted protein" evidence="2">
    <location>
        <begin position="29"/>
        <end position="92"/>
    </location>
</feature>
<feature type="region of interest" description="Disordered" evidence="1">
    <location>
        <begin position="36"/>
        <end position="92"/>
    </location>
</feature>
<keyword evidence="2" id="KW-0732">Signal</keyword>
<reference evidence="3" key="1">
    <citation type="submission" date="2020-10" db="EMBL/GenBank/DDBJ databases">
        <authorList>
            <person name="Gilroy R."/>
        </authorList>
    </citation>
    <scope>NUCLEOTIDE SEQUENCE</scope>
    <source>
        <strain evidence="3">ChiBcec15-4380</strain>
    </source>
</reference>
<proteinExistence type="predicted"/>
<protein>
    <recommendedName>
        <fullName evidence="5">Secreted protein</fullName>
    </recommendedName>
</protein>
<dbReference type="AlphaFoldDB" id="A0A9D1DHQ9"/>
<name>A0A9D1DHQ9_9FIRM</name>
<feature type="signal peptide" evidence="2">
    <location>
        <begin position="1"/>
        <end position="28"/>
    </location>
</feature>